<dbReference type="PRINTS" id="PR00074">
    <property type="entry name" value="LYSYLOXIDASE"/>
</dbReference>
<evidence type="ECO:0000313" key="6">
    <source>
        <dbReference type="Proteomes" id="UP001611383"/>
    </source>
</evidence>
<evidence type="ECO:0000256" key="4">
    <source>
        <dbReference type="SAM" id="MobiDB-lite"/>
    </source>
</evidence>
<sequence>MFSLQVAGCHTPTPPPEALPPEAPPPEAPPPEAPPPEEQGPFLSDTPLWTLEAPESLRQSCFGSSIALGDVNGDGKQDLVVAAPPCTGMRGKGHLALYAGDGSSFSTQPVIAELDWQNPNPSASGRKSEVSIGDVNGDRFADILVRAQSAGTLVFTGREDLGAVLQAPLFRVPFQGAHYAALFSDLDGNGRDELVVIQGAELSLEIYRATPEGAEPFTRVRRFEDYTLRVSPVGDRNGDGAEDLLVVAGLDSRIYLGCKQEEPGVCEGGLSVSPAWQVDPEVLGFFPDQNGDGHPEMLLGEWGRTRVYLSEADGGISQEPIWSLMGDPAFTGFGAPAFFVGDLNKDGQQTEFLMGAQGRLYAFFPKQGISAELRPDWAWPKSNKVEPGFDGYVRYAPVGAGDLNGDGYADIIAGLAPPYDQLTPGTAQRPGRVVAFGGGKIPSGAPTPILKEASSCGLAREGGKPDVTVDSDVISRTMYVDRRHFSETACEVTERCVGAPGDRRLLRFGVSIQNMGSAAVNIPSPEDRPDLYEFDACHLHDHLIGFASYELLDARSTVMAVGRKQGFFLLDYAPYCGDSGPPHLNEDNSQGISPGWADVYAADYPCQWLDITDVPDGTYTLRVGVDKNNLIDEQDVLPNSVDVKVKLSGNAVEVLP</sequence>
<evidence type="ECO:0000313" key="5">
    <source>
        <dbReference type="EMBL" id="WNG48351.1"/>
    </source>
</evidence>
<evidence type="ECO:0000256" key="3">
    <source>
        <dbReference type="ARBA" id="ARBA00023180"/>
    </source>
</evidence>
<dbReference type="SUPFAM" id="SSF69318">
    <property type="entry name" value="Integrin alpha N-terminal domain"/>
    <property type="match status" value="2"/>
</dbReference>
<evidence type="ECO:0000256" key="1">
    <source>
        <dbReference type="ARBA" id="ARBA00022729"/>
    </source>
</evidence>
<dbReference type="InterPro" id="IPR013517">
    <property type="entry name" value="FG-GAP"/>
</dbReference>
<dbReference type="InterPro" id="IPR028994">
    <property type="entry name" value="Integrin_alpha_N"/>
</dbReference>
<organism evidence="5 6">
    <name type="scientific">Archangium minus</name>
    <dbReference type="NCBI Taxonomy" id="83450"/>
    <lineage>
        <taxon>Bacteria</taxon>
        <taxon>Pseudomonadati</taxon>
        <taxon>Myxococcota</taxon>
        <taxon>Myxococcia</taxon>
        <taxon>Myxococcales</taxon>
        <taxon>Cystobacterineae</taxon>
        <taxon>Archangiaceae</taxon>
        <taxon>Archangium</taxon>
    </lineage>
</organism>
<reference evidence="5 6" key="1">
    <citation type="submission" date="2019-08" db="EMBL/GenBank/DDBJ databases">
        <title>Archangium and Cystobacter genomes.</title>
        <authorList>
            <person name="Chen I.-C.K."/>
            <person name="Wielgoss S."/>
        </authorList>
    </citation>
    <scope>NUCLEOTIDE SEQUENCE [LARGE SCALE GENOMIC DNA]</scope>
    <source>
        <strain evidence="5 6">Cbm 6</strain>
    </source>
</reference>
<feature type="region of interest" description="Disordered" evidence="4">
    <location>
        <begin position="1"/>
        <end position="45"/>
    </location>
</feature>
<dbReference type="Proteomes" id="UP001611383">
    <property type="component" value="Chromosome"/>
</dbReference>
<keyword evidence="6" id="KW-1185">Reference proteome</keyword>
<protein>
    <submittedName>
        <fullName evidence="5">Uncharacterized protein</fullName>
    </submittedName>
</protein>
<dbReference type="InterPro" id="IPR001695">
    <property type="entry name" value="Lysyl_oxidase"/>
</dbReference>
<gene>
    <name evidence="5" type="ORF">F0U60_32665</name>
</gene>
<keyword evidence="2" id="KW-0677">Repeat</keyword>
<dbReference type="Gene3D" id="2.130.10.130">
    <property type="entry name" value="Integrin alpha, N-terminal"/>
    <property type="match status" value="2"/>
</dbReference>
<proteinExistence type="predicted"/>
<dbReference type="InterPro" id="IPR013519">
    <property type="entry name" value="Int_alpha_beta-p"/>
</dbReference>
<dbReference type="Pfam" id="PF13517">
    <property type="entry name" value="FG-GAP_3"/>
    <property type="match status" value="1"/>
</dbReference>
<dbReference type="EMBL" id="CP043494">
    <property type="protein sequence ID" value="WNG48351.1"/>
    <property type="molecule type" value="Genomic_DNA"/>
</dbReference>
<keyword evidence="1" id="KW-0732">Signal</keyword>
<evidence type="ECO:0000256" key="2">
    <source>
        <dbReference type="ARBA" id="ARBA00022737"/>
    </source>
</evidence>
<dbReference type="Pfam" id="PF01186">
    <property type="entry name" value="Lysyl_oxidase"/>
    <property type="match status" value="1"/>
</dbReference>
<dbReference type="PROSITE" id="PS51470">
    <property type="entry name" value="FG_GAP"/>
    <property type="match status" value="1"/>
</dbReference>
<accession>A0ABY9WYY6</accession>
<name>A0ABY9WYY6_9BACT</name>
<dbReference type="PANTHER" id="PTHR44103:SF1">
    <property type="entry name" value="PROPROTEIN CONVERTASE P"/>
    <property type="match status" value="1"/>
</dbReference>
<dbReference type="SMART" id="SM00191">
    <property type="entry name" value="Int_alpha"/>
    <property type="match status" value="2"/>
</dbReference>
<feature type="compositionally biased region" description="Pro residues" evidence="4">
    <location>
        <begin position="12"/>
        <end position="38"/>
    </location>
</feature>
<keyword evidence="3" id="KW-0325">Glycoprotein</keyword>
<dbReference type="Pfam" id="PF01839">
    <property type="entry name" value="FG-GAP"/>
    <property type="match status" value="1"/>
</dbReference>
<dbReference type="PANTHER" id="PTHR44103">
    <property type="entry name" value="PROPROTEIN CONVERTASE P"/>
    <property type="match status" value="1"/>
</dbReference>